<dbReference type="EMBL" id="CAJHIA010000017">
    <property type="protein sequence ID" value="CAD6446249.1"/>
    <property type="molecule type" value="Genomic_DNA"/>
</dbReference>
<accession>A0A8H2VWN0</accession>
<dbReference type="Proteomes" id="UP000624404">
    <property type="component" value="Unassembled WGS sequence"/>
</dbReference>
<protein>
    <submittedName>
        <fullName evidence="1">6ff62790-c085-4be5-bd35-a576275e3bcc</fullName>
    </submittedName>
</protein>
<name>A0A8H2VWN0_9HELO</name>
<comment type="caution">
    <text evidence="1">The sequence shown here is derived from an EMBL/GenBank/DDBJ whole genome shotgun (WGS) entry which is preliminary data.</text>
</comment>
<sequence>MAVEIPMFVDVRHVEPQAKATTFFIALSKEWEGHPLRRTDSNNWRLDLKLLVNHNSRHRYYYFYSVDGAKHPYDPKLPWEPISTTNEKLNYFECDFEIVSVISSENTVEGHPLSPSQILLLDQ</sequence>
<keyword evidence="2" id="KW-1185">Reference proteome</keyword>
<reference evidence="1" key="1">
    <citation type="submission" date="2020-10" db="EMBL/GenBank/DDBJ databases">
        <authorList>
            <person name="Kusch S."/>
        </authorList>
    </citation>
    <scope>NUCLEOTIDE SEQUENCE</scope>
    <source>
        <strain evidence="1">SwB9</strain>
    </source>
</reference>
<evidence type="ECO:0000313" key="1">
    <source>
        <dbReference type="EMBL" id="CAD6446249.1"/>
    </source>
</evidence>
<proteinExistence type="predicted"/>
<gene>
    <name evidence="1" type="ORF">SCLTRI_LOCUS5954</name>
</gene>
<organism evidence="1 2">
    <name type="scientific">Sclerotinia trifoliorum</name>
    <dbReference type="NCBI Taxonomy" id="28548"/>
    <lineage>
        <taxon>Eukaryota</taxon>
        <taxon>Fungi</taxon>
        <taxon>Dikarya</taxon>
        <taxon>Ascomycota</taxon>
        <taxon>Pezizomycotina</taxon>
        <taxon>Leotiomycetes</taxon>
        <taxon>Helotiales</taxon>
        <taxon>Sclerotiniaceae</taxon>
        <taxon>Sclerotinia</taxon>
    </lineage>
</organism>
<dbReference type="OrthoDB" id="10311195at2759"/>
<dbReference type="AlphaFoldDB" id="A0A8H2VWN0"/>
<evidence type="ECO:0000313" key="2">
    <source>
        <dbReference type="Proteomes" id="UP000624404"/>
    </source>
</evidence>